<protein>
    <submittedName>
        <fullName evidence="4">Short chain dehydrogenase citE</fullName>
    </submittedName>
</protein>
<dbReference type="InterPro" id="IPR002347">
    <property type="entry name" value="SDR_fam"/>
</dbReference>
<dbReference type="SUPFAM" id="SSF51735">
    <property type="entry name" value="NAD(P)-binding Rossmann-fold domains"/>
    <property type="match status" value="1"/>
</dbReference>
<comment type="caution">
    <text evidence="4">The sequence shown here is derived from an EMBL/GenBank/DDBJ whole genome shotgun (WGS) entry which is preliminary data.</text>
</comment>
<dbReference type="CDD" id="cd05233">
    <property type="entry name" value="SDR_c"/>
    <property type="match status" value="1"/>
</dbReference>
<dbReference type="PANTHER" id="PTHR42760">
    <property type="entry name" value="SHORT-CHAIN DEHYDROGENASES/REDUCTASES FAMILY MEMBER"/>
    <property type="match status" value="1"/>
</dbReference>
<reference evidence="4 5" key="1">
    <citation type="submission" date="2024-01" db="EMBL/GenBank/DDBJ databases">
        <title>Complete genome of Cladobotryum mycophilum ATHUM6906.</title>
        <authorList>
            <person name="Christinaki A.C."/>
            <person name="Myridakis A.I."/>
            <person name="Kouvelis V.N."/>
        </authorList>
    </citation>
    <scope>NUCLEOTIDE SEQUENCE [LARGE SCALE GENOMIC DNA]</scope>
    <source>
        <strain evidence="4 5">ATHUM6906</strain>
    </source>
</reference>
<dbReference type="EMBL" id="JAVFKD010000004">
    <property type="protein sequence ID" value="KAK5994755.1"/>
    <property type="molecule type" value="Genomic_DNA"/>
</dbReference>
<sequence>MDSRDEMTRPTNWASIGPFATNRNDTYPFITPTGSELAGKSVLITGASKGIGRVLAIRCAKAGASKIAISARSPLDAVVAEIKAEANKTGHSPEVIALNMDVTSNDSVREAAEEVKKAFNNSLDILVNNAGFLPKWVPMVDSDPIEWWQGWEVNINGTYLCTRYFLPLLFNGSGRTIINMSSISAHMITYGASSYQTSKIAVCRFTEFIAREYEKQGIIAMALHPGGIKTDMAISMPEMVHSYLIDEPELAADTVIWLTRERRDWLNSRFINCPWDMEELEKRKEEIVERDLLKFRLTI</sequence>
<comment type="similarity">
    <text evidence="1 3">Belongs to the short-chain dehydrogenases/reductases (SDR) family.</text>
</comment>
<dbReference type="Gene3D" id="3.40.50.720">
    <property type="entry name" value="NAD(P)-binding Rossmann-like Domain"/>
    <property type="match status" value="1"/>
</dbReference>
<accession>A0ABR0SSQ1</accession>
<dbReference type="PRINTS" id="PR00080">
    <property type="entry name" value="SDRFAMILY"/>
</dbReference>
<dbReference type="PRINTS" id="PR00081">
    <property type="entry name" value="GDHRDH"/>
</dbReference>
<evidence type="ECO:0000313" key="4">
    <source>
        <dbReference type="EMBL" id="KAK5994755.1"/>
    </source>
</evidence>
<keyword evidence="5" id="KW-1185">Reference proteome</keyword>
<keyword evidence="2" id="KW-0560">Oxidoreductase</keyword>
<organism evidence="4 5">
    <name type="scientific">Cladobotryum mycophilum</name>
    <dbReference type="NCBI Taxonomy" id="491253"/>
    <lineage>
        <taxon>Eukaryota</taxon>
        <taxon>Fungi</taxon>
        <taxon>Dikarya</taxon>
        <taxon>Ascomycota</taxon>
        <taxon>Pezizomycotina</taxon>
        <taxon>Sordariomycetes</taxon>
        <taxon>Hypocreomycetidae</taxon>
        <taxon>Hypocreales</taxon>
        <taxon>Hypocreaceae</taxon>
        <taxon>Cladobotryum</taxon>
    </lineage>
</organism>
<proteinExistence type="inferred from homology"/>
<dbReference type="Pfam" id="PF00106">
    <property type="entry name" value="adh_short"/>
    <property type="match status" value="1"/>
</dbReference>
<evidence type="ECO:0000256" key="2">
    <source>
        <dbReference type="ARBA" id="ARBA00023002"/>
    </source>
</evidence>
<dbReference type="InterPro" id="IPR036291">
    <property type="entry name" value="NAD(P)-bd_dom_sf"/>
</dbReference>
<evidence type="ECO:0000313" key="5">
    <source>
        <dbReference type="Proteomes" id="UP001338125"/>
    </source>
</evidence>
<dbReference type="Proteomes" id="UP001338125">
    <property type="component" value="Unassembled WGS sequence"/>
</dbReference>
<name>A0ABR0SSQ1_9HYPO</name>
<evidence type="ECO:0000256" key="3">
    <source>
        <dbReference type="RuleBase" id="RU000363"/>
    </source>
</evidence>
<dbReference type="PANTHER" id="PTHR42760:SF37">
    <property type="entry name" value="CLAVALDEHYDE DEHYDROGENASE"/>
    <property type="match status" value="1"/>
</dbReference>
<evidence type="ECO:0000256" key="1">
    <source>
        <dbReference type="ARBA" id="ARBA00006484"/>
    </source>
</evidence>
<gene>
    <name evidence="4" type="ORF">PT974_03138</name>
</gene>